<dbReference type="Pfam" id="PF00248">
    <property type="entry name" value="Aldo_ket_red"/>
    <property type="match status" value="1"/>
</dbReference>
<dbReference type="PANTHER" id="PTHR43364">
    <property type="entry name" value="NADH-SPECIFIC METHYLGLYOXAL REDUCTASE-RELATED"/>
    <property type="match status" value="1"/>
</dbReference>
<comment type="similarity">
    <text evidence="3">Belongs to the aldo/keto reductase family. Aldo/keto reductase 2 subfamily.</text>
</comment>
<comment type="caution">
    <text evidence="5">The sequence shown here is derived from an EMBL/GenBank/DDBJ whole genome shotgun (WGS) entry which is preliminary data.</text>
</comment>
<evidence type="ECO:0000313" key="5">
    <source>
        <dbReference type="EMBL" id="TGO35667.1"/>
    </source>
</evidence>
<dbReference type="GO" id="GO:0016491">
    <property type="term" value="F:oxidoreductase activity"/>
    <property type="evidence" value="ECO:0007669"/>
    <property type="project" value="UniProtKB-KW"/>
</dbReference>
<evidence type="ECO:0000256" key="1">
    <source>
        <dbReference type="ARBA" id="ARBA00022857"/>
    </source>
</evidence>
<evidence type="ECO:0000256" key="3">
    <source>
        <dbReference type="ARBA" id="ARBA00038157"/>
    </source>
</evidence>
<dbReference type="EMBL" id="PQXK01000150">
    <property type="protein sequence ID" value="TGO35667.1"/>
    <property type="molecule type" value="Genomic_DNA"/>
</dbReference>
<dbReference type="AlphaFoldDB" id="A0A4Z1GPV2"/>
<keyword evidence="1" id="KW-0521">NADP</keyword>
<sequence>MAPPFPPAPAPESLLFRHRQLAPTANVRVSPICLGAMNFGDADKARLGECNKETSFEILDTFKGLGGNFIDTADGYQAGQSETWLGEWMKSRDCRDEMVLATKYSSPYQKHHPGKIQSNFGGNGTKSLRHSVETSLKRLQTEYIDLLYVHWWDYATTIPELMTSLNDLVSSGKVNYLGVSDTPAWVVAKANQYARDHGLRQFVVYQGLWNAAKRDFERDIVPMCKDEGMGLIPWGTLAQGRFQTEATFKEREKNNPGRQGKPSVLEKRMSKVLESIAASKNTNITSIAMIYIMQKAPYVFPLVGGRKIDHIKGNVEALKLVLTDEDMAKIDRASRFDPGFPHTFLSGSQFGEDQDTERDIPDGAKDVWLTQVLGKFDWVESSKPITPSEQRWTYYFLLSCNISILSVNGI</sequence>
<evidence type="ECO:0000259" key="4">
    <source>
        <dbReference type="Pfam" id="PF00248"/>
    </source>
</evidence>
<dbReference type="SUPFAM" id="SSF51430">
    <property type="entry name" value="NAD(P)-linked oxidoreductase"/>
    <property type="match status" value="1"/>
</dbReference>
<dbReference type="InterPro" id="IPR050523">
    <property type="entry name" value="AKR_Detox_Biosynth"/>
</dbReference>
<dbReference type="Gene3D" id="3.20.20.100">
    <property type="entry name" value="NADP-dependent oxidoreductase domain"/>
    <property type="match status" value="1"/>
</dbReference>
<dbReference type="InterPro" id="IPR036812">
    <property type="entry name" value="NAD(P)_OxRdtase_dom_sf"/>
</dbReference>
<accession>A0A4Z1GPV2</accession>
<evidence type="ECO:0000256" key="2">
    <source>
        <dbReference type="ARBA" id="ARBA00023002"/>
    </source>
</evidence>
<dbReference type="Proteomes" id="UP000297814">
    <property type="component" value="Unassembled WGS sequence"/>
</dbReference>
<protein>
    <recommendedName>
        <fullName evidence="4">NADP-dependent oxidoreductase domain-containing protein</fullName>
    </recommendedName>
</protein>
<feature type="domain" description="NADP-dependent oxidoreductase" evidence="4">
    <location>
        <begin position="31"/>
        <end position="333"/>
    </location>
</feature>
<proteinExistence type="inferred from homology"/>
<reference evidence="5 6" key="1">
    <citation type="submission" date="2017-12" db="EMBL/GenBank/DDBJ databases">
        <title>Comparative genomics of Botrytis spp.</title>
        <authorList>
            <person name="Valero-Jimenez C.A."/>
            <person name="Tapia P."/>
            <person name="Veloso J."/>
            <person name="Silva-Moreno E."/>
            <person name="Staats M."/>
            <person name="Valdes J.H."/>
            <person name="Van Kan J.A.L."/>
        </authorList>
    </citation>
    <scope>NUCLEOTIDE SEQUENCE [LARGE SCALE GENOMIC DNA]</scope>
    <source>
        <strain evidence="5 6">Bh0001</strain>
    </source>
</reference>
<evidence type="ECO:0000313" key="6">
    <source>
        <dbReference type="Proteomes" id="UP000297814"/>
    </source>
</evidence>
<dbReference type="PANTHER" id="PTHR43364:SF7">
    <property type="entry name" value="NADP-DEPENDENT OXIDOREDUCTASE DOMAIN-CONTAINING PROTEIN-RELATED"/>
    <property type="match status" value="1"/>
</dbReference>
<organism evidence="5 6">
    <name type="scientific">Botrytis hyacinthi</name>
    <dbReference type="NCBI Taxonomy" id="278943"/>
    <lineage>
        <taxon>Eukaryota</taxon>
        <taxon>Fungi</taxon>
        <taxon>Dikarya</taxon>
        <taxon>Ascomycota</taxon>
        <taxon>Pezizomycotina</taxon>
        <taxon>Leotiomycetes</taxon>
        <taxon>Helotiales</taxon>
        <taxon>Sclerotiniaceae</taxon>
        <taxon>Botrytis</taxon>
    </lineage>
</organism>
<keyword evidence="6" id="KW-1185">Reference proteome</keyword>
<name>A0A4Z1GPV2_9HELO</name>
<keyword evidence="2" id="KW-0560">Oxidoreductase</keyword>
<gene>
    <name evidence="5" type="ORF">BHYA_0150g00140</name>
</gene>
<dbReference type="InterPro" id="IPR023210">
    <property type="entry name" value="NADP_OxRdtase_dom"/>
</dbReference>